<keyword evidence="2 10" id="KW-0813">Transport</keyword>
<keyword evidence="7 10" id="KW-0472">Membrane</keyword>
<evidence type="ECO:0000256" key="4">
    <source>
        <dbReference type="ARBA" id="ARBA00022692"/>
    </source>
</evidence>
<evidence type="ECO:0000256" key="1">
    <source>
        <dbReference type="ARBA" id="ARBA00004571"/>
    </source>
</evidence>
<dbReference type="STRING" id="1123291.SAMN04490355_105420"/>
<dbReference type="Gene3D" id="2.170.130.10">
    <property type="entry name" value="TonB-dependent receptor, plug domain"/>
    <property type="match status" value="1"/>
</dbReference>
<dbReference type="CDD" id="cd01347">
    <property type="entry name" value="ligand_gated_channel"/>
    <property type="match status" value="1"/>
</dbReference>
<keyword evidence="5 12" id="KW-0732">Signal</keyword>
<feature type="domain" description="TonB-dependent receptor plug" evidence="14">
    <location>
        <begin position="45"/>
        <end position="148"/>
    </location>
</feature>
<keyword evidence="6 11" id="KW-0798">TonB box</keyword>
<dbReference type="GO" id="GO:0009279">
    <property type="term" value="C:cell outer membrane"/>
    <property type="evidence" value="ECO:0007669"/>
    <property type="project" value="UniProtKB-SubCell"/>
</dbReference>
<dbReference type="InterPro" id="IPR036942">
    <property type="entry name" value="Beta-barrel_TonB_sf"/>
</dbReference>
<dbReference type="OrthoDB" id="101167at2"/>
<evidence type="ECO:0000313" key="16">
    <source>
        <dbReference type="Proteomes" id="UP000199520"/>
    </source>
</evidence>
<dbReference type="InterPro" id="IPR037066">
    <property type="entry name" value="Plug_dom_sf"/>
</dbReference>
<gene>
    <name evidence="15" type="ORF">SAMN04490355_105420</name>
</gene>
<dbReference type="AlphaFoldDB" id="A0A1I4NXY7"/>
<accession>A0A1I4NXY7</accession>
<protein>
    <submittedName>
        <fullName evidence="15">Outer membrane receptor for ferrienterochelin and colicins</fullName>
    </submittedName>
</protein>
<name>A0A1I4NXY7_9FIRM</name>
<feature type="domain" description="TonB-dependent receptor-like beta-barrel" evidence="13">
    <location>
        <begin position="264"/>
        <end position="623"/>
    </location>
</feature>
<keyword evidence="3 10" id="KW-1134">Transmembrane beta strand</keyword>
<evidence type="ECO:0000256" key="9">
    <source>
        <dbReference type="ARBA" id="ARBA00023237"/>
    </source>
</evidence>
<dbReference type="Proteomes" id="UP000199520">
    <property type="component" value="Unassembled WGS sequence"/>
</dbReference>
<dbReference type="PANTHER" id="PTHR30069:SF29">
    <property type="entry name" value="HEMOGLOBIN AND HEMOGLOBIN-HAPTOGLOBIN-BINDING PROTEIN 1-RELATED"/>
    <property type="match status" value="1"/>
</dbReference>
<keyword evidence="9 10" id="KW-0998">Cell outer membrane</keyword>
<dbReference type="RefSeq" id="WP_090942548.1">
    <property type="nucleotide sequence ID" value="NZ_FOTS01000054.1"/>
</dbReference>
<evidence type="ECO:0000256" key="11">
    <source>
        <dbReference type="RuleBase" id="RU003357"/>
    </source>
</evidence>
<evidence type="ECO:0000256" key="7">
    <source>
        <dbReference type="ARBA" id="ARBA00023136"/>
    </source>
</evidence>
<sequence length="646" mass="72202">MNKKILLLLVPLLLSTGKSYAEATDSYEFDMPEVVVTATKTAMNIQDVPAAVEVITAEDIKSYGAHVLKDVIGSAAGVSIMRVNGREALSIRGFDARYSMILIDGKRIPAETEPLYELDRISLENVERIEIVRGPVTSLYGADALGGVVNIITKSASKQAFTLRLNQGVLSRTGDRNGRYSFTYDSGKQEKLGMTLSGSYSDSDASLKSNGTTYSPFGERKNINARFDYSPTDKEKLTFTASRMDEDTREYAILQTAMGSVRTDVRDNNDRSQYALSYTKDLSDGELYFNAYRSVWNKYNDTVNRTSGQYINSVYGYTTISGLEGRISKKVSNDHLLTFGGEFRPELFRGTGIQTGQGTFTKVFHGKVYEGSEVKTNYSAVYLQDQWTVSPKLLAVASARYDDSNKFESNVSPKVGLTYTPEPGWRVKFNTGQGFRVPSPNQLYLKLNVTRNGKLVSLLGNPSLQPEDSTFYDLSVERDVGNVKSKLTFFSSKITDMIDEAWVDSATVQYQNINRATIQGIEGEISVPLSDRVSWSGTYTYLDAVNDLTNTRLYNRARHKLSSRVTYRQSETLTANLWADSYLHYWFQPSANVSTNTSYTLWNVNVEKQLTEDQTILLGIDNLFNHKDDALSLPGTFIHVDVTMKL</sequence>
<evidence type="ECO:0000313" key="15">
    <source>
        <dbReference type="EMBL" id="SFM20246.1"/>
    </source>
</evidence>
<proteinExistence type="inferred from homology"/>
<feature type="signal peptide" evidence="12">
    <location>
        <begin position="1"/>
        <end position="21"/>
    </location>
</feature>
<organism evidence="15 16">
    <name type="scientific">Pelosinus propionicus DSM 13327</name>
    <dbReference type="NCBI Taxonomy" id="1123291"/>
    <lineage>
        <taxon>Bacteria</taxon>
        <taxon>Bacillati</taxon>
        <taxon>Bacillota</taxon>
        <taxon>Negativicutes</taxon>
        <taxon>Selenomonadales</taxon>
        <taxon>Sporomusaceae</taxon>
        <taxon>Pelosinus</taxon>
    </lineage>
</organism>
<keyword evidence="16" id="KW-1185">Reference proteome</keyword>
<dbReference type="InterPro" id="IPR000531">
    <property type="entry name" value="Beta-barrel_TonB"/>
</dbReference>
<evidence type="ECO:0000256" key="2">
    <source>
        <dbReference type="ARBA" id="ARBA00022448"/>
    </source>
</evidence>
<dbReference type="Pfam" id="PF00593">
    <property type="entry name" value="TonB_dep_Rec_b-barrel"/>
    <property type="match status" value="1"/>
</dbReference>
<keyword evidence="4 10" id="KW-0812">Transmembrane</keyword>
<dbReference type="GO" id="GO:0015344">
    <property type="term" value="F:siderophore uptake transmembrane transporter activity"/>
    <property type="evidence" value="ECO:0007669"/>
    <property type="project" value="TreeGrafter"/>
</dbReference>
<dbReference type="InterPro" id="IPR012910">
    <property type="entry name" value="Plug_dom"/>
</dbReference>
<evidence type="ECO:0000256" key="3">
    <source>
        <dbReference type="ARBA" id="ARBA00022452"/>
    </source>
</evidence>
<comment type="subcellular location">
    <subcellularLocation>
        <location evidence="1 10">Cell outer membrane</location>
        <topology evidence="1 10">Multi-pass membrane protein</topology>
    </subcellularLocation>
</comment>
<dbReference type="GO" id="GO:0044718">
    <property type="term" value="P:siderophore transmembrane transport"/>
    <property type="evidence" value="ECO:0007669"/>
    <property type="project" value="TreeGrafter"/>
</dbReference>
<evidence type="ECO:0000256" key="10">
    <source>
        <dbReference type="PROSITE-ProRule" id="PRU01360"/>
    </source>
</evidence>
<dbReference type="EMBL" id="FOTS01000054">
    <property type="protein sequence ID" value="SFM20246.1"/>
    <property type="molecule type" value="Genomic_DNA"/>
</dbReference>
<evidence type="ECO:0000256" key="6">
    <source>
        <dbReference type="ARBA" id="ARBA00023077"/>
    </source>
</evidence>
<dbReference type="PANTHER" id="PTHR30069">
    <property type="entry name" value="TONB-DEPENDENT OUTER MEMBRANE RECEPTOR"/>
    <property type="match status" value="1"/>
</dbReference>
<evidence type="ECO:0000259" key="14">
    <source>
        <dbReference type="Pfam" id="PF07715"/>
    </source>
</evidence>
<dbReference type="Gene3D" id="2.40.170.20">
    <property type="entry name" value="TonB-dependent receptor, beta-barrel domain"/>
    <property type="match status" value="1"/>
</dbReference>
<evidence type="ECO:0000259" key="13">
    <source>
        <dbReference type="Pfam" id="PF00593"/>
    </source>
</evidence>
<keyword evidence="8 15" id="KW-0675">Receptor</keyword>
<feature type="chain" id="PRO_5039101577" evidence="12">
    <location>
        <begin position="22"/>
        <end position="646"/>
    </location>
</feature>
<evidence type="ECO:0000256" key="12">
    <source>
        <dbReference type="SAM" id="SignalP"/>
    </source>
</evidence>
<dbReference type="SUPFAM" id="SSF56935">
    <property type="entry name" value="Porins"/>
    <property type="match status" value="1"/>
</dbReference>
<comment type="similarity">
    <text evidence="10 11">Belongs to the TonB-dependent receptor family.</text>
</comment>
<dbReference type="InterPro" id="IPR039426">
    <property type="entry name" value="TonB-dep_rcpt-like"/>
</dbReference>
<dbReference type="Pfam" id="PF07715">
    <property type="entry name" value="Plug"/>
    <property type="match status" value="1"/>
</dbReference>
<evidence type="ECO:0000256" key="8">
    <source>
        <dbReference type="ARBA" id="ARBA00023170"/>
    </source>
</evidence>
<reference evidence="16" key="1">
    <citation type="submission" date="2016-10" db="EMBL/GenBank/DDBJ databases">
        <authorList>
            <person name="Varghese N."/>
            <person name="Submissions S."/>
        </authorList>
    </citation>
    <scope>NUCLEOTIDE SEQUENCE [LARGE SCALE GENOMIC DNA]</scope>
    <source>
        <strain evidence="16">DSM 13327</strain>
    </source>
</reference>
<dbReference type="PROSITE" id="PS52016">
    <property type="entry name" value="TONB_DEPENDENT_REC_3"/>
    <property type="match status" value="1"/>
</dbReference>
<evidence type="ECO:0000256" key="5">
    <source>
        <dbReference type="ARBA" id="ARBA00022729"/>
    </source>
</evidence>